<protein>
    <submittedName>
        <fullName evidence="2">Uncharacterized protein</fullName>
    </submittedName>
</protein>
<accession>A0ABX0SD88</accession>
<reference evidence="2 3" key="1">
    <citation type="submission" date="2020-02" db="EMBL/GenBank/DDBJ databases">
        <title>Sequencing the genomes of 1000 actinobacteria strains.</title>
        <authorList>
            <person name="Klenk H.-P."/>
        </authorList>
    </citation>
    <scope>NUCLEOTIDE SEQUENCE [LARGE SCALE GENOMIC DNA]</scope>
    <source>
        <strain evidence="2 3">DSM 19609</strain>
    </source>
</reference>
<feature type="region of interest" description="Disordered" evidence="1">
    <location>
        <begin position="1"/>
        <end position="35"/>
    </location>
</feature>
<comment type="caution">
    <text evidence="2">The sequence shown here is derived from an EMBL/GenBank/DDBJ whole genome shotgun (WGS) entry which is preliminary data.</text>
</comment>
<dbReference type="EMBL" id="JAAMOZ010000001">
    <property type="protein sequence ID" value="NIH56373.1"/>
    <property type="molecule type" value="Genomic_DNA"/>
</dbReference>
<sequence length="35" mass="3516">MTFLQRDIAASPGCSPGGVTGARTPEQGAPGLSER</sequence>
<evidence type="ECO:0000313" key="2">
    <source>
        <dbReference type="EMBL" id="NIH56373.1"/>
    </source>
</evidence>
<name>A0ABX0SD88_9ACTN</name>
<evidence type="ECO:0000256" key="1">
    <source>
        <dbReference type="SAM" id="MobiDB-lite"/>
    </source>
</evidence>
<keyword evidence="3" id="KW-1185">Reference proteome</keyword>
<dbReference type="Proteomes" id="UP000749311">
    <property type="component" value="Unassembled WGS sequence"/>
</dbReference>
<evidence type="ECO:0000313" key="3">
    <source>
        <dbReference type="Proteomes" id="UP000749311"/>
    </source>
</evidence>
<organism evidence="2 3">
    <name type="scientific">Brooklawnia cerclae</name>
    <dbReference type="NCBI Taxonomy" id="349934"/>
    <lineage>
        <taxon>Bacteria</taxon>
        <taxon>Bacillati</taxon>
        <taxon>Actinomycetota</taxon>
        <taxon>Actinomycetes</taxon>
        <taxon>Propionibacteriales</taxon>
        <taxon>Propionibacteriaceae</taxon>
        <taxon>Brooklawnia</taxon>
    </lineage>
</organism>
<proteinExistence type="predicted"/>
<gene>
    <name evidence="2" type="ORF">FB473_001018</name>
</gene>